<dbReference type="InterPro" id="IPR016186">
    <property type="entry name" value="C-type_lectin-like/link_sf"/>
</dbReference>
<dbReference type="InterPro" id="IPR016187">
    <property type="entry name" value="CTDL_fold"/>
</dbReference>
<evidence type="ECO:0000256" key="1">
    <source>
        <dbReference type="ARBA" id="ARBA00023157"/>
    </source>
</evidence>
<name>A0A915NYM1_9BILA</name>
<dbReference type="Pfam" id="PF00059">
    <property type="entry name" value="Lectin_C"/>
    <property type="match status" value="1"/>
</dbReference>
<accession>A0A915NYM1</accession>
<protein>
    <submittedName>
        <fullName evidence="6">C-type lectin domain-containing protein</fullName>
    </submittedName>
</protein>
<dbReference type="PANTHER" id="PTHR22802:SF458">
    <property type="entry name" value="C-TYPE LECTIN DOMAIN-CONTAINING PROTEIN"/>
    <property type="match status" value="1"/>
</dbReference>
<reference evidence="6" key="1">
    <citation type="submission" date="2022-11" db="UniProtKB">
        <authorList>
            <consortium name="WormBaseParasite"/>
        </authorList>
    </citation>
    <scope>IDENTIFICATION</scope>
</reference>
<keyword evidence="5" id="KW-1185">Reference proteome</keyword>
<dbReference type="InterPro" id="IPR051004">
    <property type="entry name" value="DC-SIGN_domain-containing"/>
</dbReference>
<dbReference type="WBParaSite" id="scf7180000421906.g7881">
    <property type="protein sequence ID" value="scf7180000421906.g7881"/>
    <property type="gene ID" value="scf7180000421906.g7881"/>
</dbReference>
<sequence>MSITSLISLILFSLILPYAHCSCSSKWTTRVDSDGSTYGYLAIISDLITIFEGNTICKQQGGEVVSIHSPEENNFIGQIAGPLMKLCQQTNACQQRVDHNNNRTAFLDMLYRSFWIGLSRVQFAHPLDNPTVHSAWLDGTPVDYGRYDGLPIPNRDVRPWAYGSPSSLNATTSGEIEGCTQMFLNDNDPQWNDISCYALLGGVICKRNCSANCPNEDNSTTTTSSTTTAVGLTSQTTEETTTEVHYDEATTEDIETSTPNSCGNNSNICGADGWKWKCFKNGKCYSYHKYSVKGSYWKALAKCRKHHASVCSIETEEENEHVCKHYCGCNGKDVWIDMHRMVTEDGTDIVCLDGEDNKCYYETDSTSKNPWAKGCPADASNMDDGKYGKKNCCVISKGKWKDVGCTRPISKVLCKKECVKP</sequence>
<dbReference type="PROSITE" id="PS00615">
    <property type="entry name" value="C_TYPE_LECTIN_1"/>
    <property type="match status" value="2"/>
</dbReference>
<dbReference type="InterPro" id="IPR001304">
    <property type="entry name" value="C-type_lectin-like"/>
</dbReference>
<dbReference type="PANTHER" id="PTHR22802">
    <property type="entry name" value="C-TYPE LECTIN SUPERFAMILY MEMBER"/>
    <property type="match status" value="1"/>
</dbReference>
<dbReference type="Gene3D" id="3.10.100.10">
    <property type="entry name" value="Mannose-Binding Protein A, subunit A"/>
    <property type="match status" value="2"/>
</dbReference>
<feature type="domain" description="C-type lectin" evidence="4">
    <location>
        <begin position="280"/>
        <end position="407"/>
    </location>
</feature>
<feature type="signal peptide" evidence="3">
    <location>
        <begin position="1"/>
        <end position="21"/>
    </location>
</feature>
<dbReference type="SMART" id="SM00034">
    <property type="entry name" value="CLECT"/>
    <property type="match status" value="2"/>
</dbReference>
<dbReference type="Proteomes" id="UP000887560">
    <property type="component" value="Unplaced"/>
</dbReference>
<dbReference type="SUPFAM" id="SSF56436">
    <property type="entry name" value="C-type lectin-like"/>
    <property type="match status" value="2"/>
</dbReference>
<feature type="region of interest" description="Disordered" evidence="2">
    <location>
        <begin position="220"/>
        <end position="239"/>
    </location>
</feature>
<evidence type="ECO:0000313" key="5">
    <source>
        <dbReference type="Proteomes" id="UP000887560"/>
    </source>
</evidence>
<keyword evidence="1" id="KW-1015">Disulfide bond</keyword>
<dbReference type="AlphaFoldDB" id="A0A915NYM1"/>
<evidence type="ECO:0000313" key="6">
    <source>
        <dbReference type="WBParaSite" id="scf7180000421906.g7881"/>
    </source>
</evidence>
<evidence type="ECO:0000256" key="2">
    <source>
        <dbReference type="SAM" id="MobiDB-lite"/>
    </source>
</evidence>
<feature type="chain" id="PRO_5036881000" evidence="3">
    <location>
        <begin position="22"/>
        <end position="421"/>
    </location>
</feature>
<organism evidence="5 6">
    <name type="scientific">Meloidogyne floridensis</name>
    <dbReference type="NCBI Taxonomy" id="298350"/>
    <lineage>
        <taxon>Eukaryota</taxon>
        <taxon>Metazoa</taxon>
        <taxon>Ecdysozoa</taxon>
        <taxon>Nematoda</taxon>
        <taxon>Chromadorea</taxon>
        <taxon>Rhabditida</taxon>
        <taxon>Tylenchina</taxon>
        <taxon>Tylenchomorpha</taxon>
        <taxon>Tylenchoidea</taxon>
        <taxon>Meloidogynidae</taxon>
        <taxon>Meloidogyninae</taxon>
        <taxon>Meloidogyne</taxon>
    </lineage>
</organism>
<dbReference type="CDD" id="cd00037">
    <property type="entry name" value="CLECT"/>
    <property type="match status" value="2"/>
</dbReference>
<keyword evidence="3" id="KW-0732">Signal</keyword>
<proteinExistence type="predicted"/>
<evidence type="ECO:0000256" key="3">
    <source>
        <dbReference type="SAM" id="SignalP"/>
    </source>
</evidence>
<feature type="domain" description="C-type lectin" evidence="4">
    <location>
        <begin position="52"/>
        <end position="196"/>
    </location>
</feature>
<dbReference type="PROSITE" id="PS50041">
    <property type="entry name" value="C_TYPE_LECTIN_2"/>
    <property type="match status" value="2"/>
</dbReference>
<dbReference type="InterPro" id="IPR018378">
    <property type="entry name" value="C-type_lectin_CS"/>
</dbReference>
<evidence type="ECO:0000259" key="4">
    <source>
        <dbReference type="PROSITE" id="PS50041"/>
    </source>
</evidence>